<protein>
    <recommendedName>
        <fullName evidence="1">protein acetyllysine N-acetyltransferase</fullName>
        <ecNumber evidence="1">2.3.1.286</ecNumber>
    </recommendedName>
</protein>
<dbReference type="Gene3D" id="3.40.50.1220">
    <property type="entry name" value="TPP-binding domain"/>
    <property type="match status" value="1"/>
</dbReference>
<dbReference type="PANTHER" id="PTHR11085:SF10">
    <property type="entry name" value="NAD-DEPENDENT PROTEIN DEACYLASE SIRTUIN-5, MITOCHONDRIAL-RELATED"/>
    <property type="match status" value="1"/>
</dbReference>
<dbReference type="GO" id="GO:0046872">
    <property type="term" value="F:metal ion binding"/>
    <property type="evidence" value="ECO:0007669"/>
    <property type="project" value="UniProtKB-KW"/>
</dbReference>
<dbReference type="SUPFAM" id="SSF52467">
    <property type="entry name" value="DHS-like NAD/FAD-binding domain"/>
    <property type="match status" value="1"/>
</dbReference>
<dbReference type="PANTHER" id="PTHR11085">
    <property type="entry name" value="NAD-DEPENDENT PROTEIN DEACYLASE SIRTUIN-5, MITOCHONDRIAL-RELATED"/>
    <property type="match status" value="1"/>
</dbReference>
<dbReference type="InterPro" id="IPR050134">
    <property type="entry name" value="NAD-dep_sirtuin_deacylases"/>
</dbReference>
<dbReference type="RefSeq" id="WP_253967525.1">
    <property type="nucleotide sequence ID" value="NZ_JAMFTH010000001.1"/>
</dbReference>
<dbReference type="Proteomes" id="UP001139319">
    <property type="component" value="Unassembled WGS sequence"/>
</dbReference>
<dbReference type="AlphaFoldDB" id="A0A9X2I4G6"/>
<feature type="binding site" evidence="4">
    <location>
        <position position="138"/>
    </location>
    <ligand>
        <name>Zn(2+)</name>
        <dbReference type="ChEBI" id="CHEBI:29105"/>
    </ligand>
</feature>
<dbReference type="EC" id="2.3.1.286" evidence="1"/>
<dbReference type="GO" id="GO:0070403">
    <property type="term" value="F:NAD+ binding"/>
    <property type="evidence" value="ECO:0007669"/>
    <property type="project" value="InterPro"/>
</dbReference>
<evidence type="ECO:0000256" key="3">
    <source>
        <dbReference type="ARBA" id="ARBA00023027"/>
    </source>
</evidence>
<reference evidence="6" key="1">
    <citation type="submission" date="2022-05" db="EMBL/GenBank/DDBJ databases">
        <authorList>
            <person name="Sun H.-N."/>
        </authorList>
    </citation>
    <scope>NUCLEOTIDE SEQUENCE</scope>
    <source>
        <strain evidence="6">HB14</strain>
    </source>
</reference>
<feature type="binding site" evidence="4">
    <location>
        <position position="142"/>
    </location>
    <ligand>
        <name>Zn(2+)</name>
        <dbReference type="ChEBI" id="CHEBI:29105"/>
    </ligand>
</feature>
<dbReference type="PROSITE" id="PS50305">
    <property type="entry name" value="SIRTUIN"/>
    <property type="match status" value="1"/>
</dbReference>
<evidence type="ECO:0000313" key="7">
    <source>
        <dbReference type="Proteomes" id="UP001139319"/>
    </source>
</evidence>
<feature type="active site" description="Proton acceptor" evidence="4">
    <location>
        <position position="130"/>
    </location>
</feature>
<keyword evidence="2" id="KW-0808">Transferase</keyword>
<gene>
    <name evidence="6" type="ORF">M6D89_08195</name>
</gene>
<evidence type="ECO:0000256" key="4">
    <source>
        <dbReference type="PROSITE-ProRule" id="PRU00236"/>
    </source>
</evidence>
<evidence type="ECO:0000259" key="5">
    <source>
        <dbReference type="PROSITE" id="PS50305"/>
    </source>
</evidence>
<accession>A0A9X2I4G6</accession>
<dbReference type="InterPro" id="IPR003000">
    <property type="entry name" value="Sirtuin"/>
</dbReference>
<name>A0A9X2I4G6_9GAMM</name>
<keyword evidence="7" id="KW-1185">Reference proteome</keyword>
<evidence type="ECO:0000256" key="1">
    <source>
        <dbReference type="ARBA" id="ARBA00012928"/>
    </source>
</evidence>
<dbReference type="InterPro" id="IPR029035">
    <property type="entry name" value="DHS-like_NAD/FAD-binding_dom"/>
</dbReference>
<dbReference type="InterPro" id="IPR026590">
    <property type="entry name" value="Ssirtuin_cat_dom"/>
</dbReference>
<dbReference type="Pfam" id="PF02146">
    <property type="entry name" value="SIR2"/>
    <property type="match status" value="1"/>
</dbReference>
<sequence length="263" mass="29199">MLADLPKAARIISNADSLIICAGAGMGVDSGLPDFRGNSGFWKTYPGLAAKGVRFEEIANPSAFLEYPELAWEFYGHRIRLYQNTQPHRGFSILKRWCDEKAGGGFVYTSNVDGHFQKAGFSDHQVNECHGSLEYLHCSVPCGNHLWDTPDSIDTKKPPACPKCGEGARPNVLMFNDWGAIHNRIEDKYEAFEQWYGSASEPVVIELGAGTAIPSVRRFAASLEIPIVRINPQDHRIHAPHIGLKLGALEGLKLIDRTIRKWN</sequence>
<keyword evidence="4" id="KW-0862">Zinc</keyword>
<dbReference type="GO" id="GO:0017136">
    <property type="term" value="F:histone deacetylase activity, NAD-dependent"/>
    <property type="evidence" value="ECO:0007669"/>
    <property type="project" value="TreeGrafter"/>
</dbReference>
<feature type="binding site" evidence="4">
    <location>
        <position position="164"/>
    </location>
    <ligand>
        <name>Zn(2+)</name>
        <dbReference type="ChEBI" id="CHEBI:29105"/>
    </ligand>
</feature>
<keyword evidence="4" id="KW-0479">Metal-binding</keyword>
<dbReference type="InterPro" id="IPR026591">
    <property type="entry name" value="Sirtuin_cat_small_dom_sf"/>
</dbReference>
<dbReference type="EMBL" id="JAMFTH010000001">
    <property type="protein sequence ID" value="MCP8899272.1"/>
    <property type="molecule type" value="Genomic_DNA"/>
</dbReference>
<evidence type="ECO:0000256" key="2">
    <source>
        <dbReference type="ARBA" id="ARBA00022679"/>
    </source>
</evidence>
<feature type="domain" description="Deacetylase sirtuin-type" evidence="5">
    <location>
        <begin position="1"/>
        <end position="262"/>
    </location>
</feature>
<comment type="caution">
    <text evidence="6">The sequence shown here is derived from an EMBL/GenBank/DDBJ whole genome shotgun (WGS) entry which is preliminary data.</text>
</comment>
<organism evidence="6 7">
    <name type="scientific">Gilvimarinus xylanilyticus</name>
    <dbReference type="NCBI Taxonomy" id="2944139"/>
    <lineage>
        <taxon>Bacteria</taxon>
        <taxon>Pseudomonadati</taxon>
        <taxon>Pseudomonadota</taxon>
        <taxon>Gammaproteobacteria</taxon>
        <taxon>Cellvibrionales</taxon>
        <taxon>Cellvibrionaceae</taxon>
        <taxon>Gilvimarinus</taxon>
    </lineage>
</organism>
<feature type="binding site" evidence="4">
    <location>
        <position position="161"/>
    </location>
    <ligand>
        <name>Zn(2+)</name>
        <dbReference type="ChEBI" id="CHEBI:29105"/>
    </ligand>
</feature>
<dbReference type="Gene3D" id="3.30.1600.10">
    <property type="entry name" value="SIR2/SIRT2 'Small Domain"/>
    <property type="match status" value="1"/>
</dbReference>
<proteinExistence type="predicted"/>
<reference evidence="6" key="2">
    <citation type="submission" date="2023-01" db="EMBL/GenBank/DDBJ databases">
        <title>Gilvimarinus xylanilyticus HB14 isolated from Caulerpa lentillifera aquaculture base in Hainan, China.</title>
        <authorList>
            <person name="Zhang Y.-J."/>
        </authorList>
    </citation>
    <scope>NUCLEOTIDE SEQUENCE</scope>
    <source>
        <strain evidence="6">HB14</strain>
    </source>
</reference>
<keyword evidence="3" id="KW-0520">NAD</keyword>
<evidence type="ECO:0000313" key="6">
    <source>
        <dbReference type="EMBL" id="MCP8899272.1"/>
    </source>
</evidence>